<dbReference type="EMBL" id="RJJX01000029">
    <property type="protein sequence ID" value="RUT73088.1"/>
    <property type="molecule type" value="Genomic_DNA"/>
</dbReference>
<comment type="caution">
    <text evidence="1">The sequence shown here is derived from an EMBL/GenBank/DDBJ whole genome shotgun (WGS) entry which is preliminary data.</text>
</comment>
<protein>
    <recommendedName>
        <fullName evidence="3">STAS/SEC14 domain-containing protein</fullName>
    </recommendedName>
</protein>
<sequence length="143" mass="16626">MNESRSYYLKKCDLLIEYFSEADGHESFLDLHEKFSSKVDTINNYSLLIDIRDWDIQTNLAANQNYIQYFTNSKRKEKIRKIAFLTNTPDQVVQAMLFKDGAEKSDHEIRIFSSIKPAITWLCTGICLDDADKILGNFRKKSA</sequence>
<dbReference type="OrthoDB" id="1119254at2"/>
<gene>
    <name evidence="1" type="ORF">DLK05_15270</name>
</gene>
<proteinExistence type="predicted"/>
<dbReference type="RefSeq" id="WP_127344831.1">
    <property type="nucleotide sequence ID" value="NZ_RJJX01000029.1"/>
</dbReference>
<dbReference type="Proteomes" id="UP000282985">
    <property type="component" value="Unassembled WGS sequence"/>
</dbReference>
<evidence type="ECO:0008006" key="3">
    <source>
        <dbReference type="Google" id="ProtNLM"/>
    </source>
</evidence>
<dbReference type="InterPro" id="IPR036513">
    <property type="entry name" value="STAS_dom_sf"/>
</dbReference>
<dbReference type="AlphaFoldDB" id="A0A434AFG2"/>
<reference evidence="1 2" key="1">
    <citation type="submission" date="2018-11" db="EMBL/GenBank/DDBJ databases">
        <title>Parancylomarina longa gen. nov., sp. nov., isolated from sediments of southern Okinawa.</title>
        <authorList>
            <person name="Fu T."/>
        </authorList>
    </citation>
    <scope>NUCLEOTIDE SEQUENCE [LARGE SCALE GENOMIC DNA]</scope>
    <source>
        <strain evidence="1 2">T3-2 S1-C</strain>
    </source>
</reference>
<accession>A0A434AFG2</accession>
<organism evidence="1 2">
    <name type="scientific">Ancylomarina longa</name>
    <dbReference type="NCBI Taxonomy" id="2487017"/>
    <lineage>
        <taxon>Bacteria</taxon>
        <taxon>Pseudomonadati</taxon>
        <taxon>Bacteroidota</taxon>
        <taxon>Bacteroidia</taxon>
        <taxon>Marinilabiliales</taxon>
        <taxon>Marinifilaceae</taxon>
        <taxon>Ancylomarina</taxon>
    </lineage>
</organism>
<name>A0A434AFG2_9BACT</name>
<evidence type="ECO:0000313" key="1">
    <source>
        <dbReference type="EMBL" id="RUT73088.1"/>
    </source>
</evidence>
<keyword evidence="2" id="KW-1185">Reference proteome</keyword>
<dbReference type="SUPFAM" id="SSF52091">
    <property type="entry name" value="SpoIIaa-like"/>
    <property type="match status" value="1"/>
</dbReference>
<evidence type="ECO:0000313" key="2">
    <source>
        <dbReference type="Proteomes" id="UP000282985"/>
    </source>
</evidence>